<dbReference type="EMBL" id="JFZT01000015">
    <property type="protein sequence ID" value="EZQ11423.1"/>
    <property type="molecule type" value="Genomic_DNA"/>
</dbReference>
<accession>A0A031LW90</accession>
<comment type="caution">
    <text evidence="1">The sequence shown here is derived from an EMBL/GenBank/DDBJ whole genome shotgun (WGS) entry which is preliminary data.</text>
</comment>
<organism evidence="1 2">
    <name type="scientific">Candidatus Acidianus copahuensis</name>
    <dbReference type="NCBI Taxonomy" id="1160895"/>
    <lineage>
        <taxon>Archaea</taxon>
        <taxon>Thermoproteota</taxon>
        <taxon>Thermoprotei</taxon>
        <taxon>Sulfolobales</taxon>
        <taxon>Sulfolobaceae</taxon>
        <taxon>Acidianus</taxon>
    </lineage>
</organism>
<sequence>MEPSNFITWVLETYKTVWEKGYERGEEEKRDKGHEDVQKLDLESIIQEFKSRLIEEYKASKNPKKKAGE</sequence>
<protein>
    <submittedName>
        <fullName evidence="1">Uncharacterized protein</fullName>
    </submittedName>
</protein>
<name>A0A031LW90_9CREN</name>
<dbReference type="AlphaFoldDB" id="A0A031LW90"/>
<reference evidence="1 2" key="1">
    <citation type="submission" date="2014-03" db="EMBL/GenBank/DDBJ databases">
        <title>Draft genome sequence of the novel thermoacidophilic archaea Acidianus copahuensis ALE1 strain, isolated from Copahue volcanic area in Neuquen Argentina.</title>
        <authorList>
            <person name="Urbieta M.S."/>
            <person name="Rascovan N."/>
            <person name="Castro C."/>
            <person name="Revale S."/>
            <person name="Giaveno M.A."/>
            <person name="Vazquez M.P."/>
            <person name="Donati E.R."/>
        </authorList>
    </citation>
    <scope>NUCLEOTIDE SEQUENCE [LARGE SCALE GENOMIC DNA]</scope>
    <source>
        <strain evidence="1 2">ALE1</strain>
    </source>
</reference>
<keyword evidence="2" id="KW-1185">Reference proteome</keyword>
<dbReference type="Proteomes" id="UP000024332">
    <property type="component" value="Unassembled WGS sequence"/>
</dbReference>
<dbReference type="STRING" id="1160895.CM19_01150"/>
<evidence type="ECO:0000313" key="1">
    <source>
        <dbReference type="EMBL" id="EZQ11423.1"/>
    </source>
</evidence>
<proteinExistence type="predicted"/>
<gene>
    <name evidence="1" type="ORF">CM19_01150</name>
</gene>
<evidence type="ECO:0000313" key="2">
    <source>
        <dbReference type="Proteomes" id="UP000024332"/>
    </source>
</evidence>